<dbReference type="EMBL" id="CM056743">
    <property type="protein sequence ID" value="KAJ8670774.1"/>
    <property type="molecule type" value="Genomic_DNA"/>
</dbReference>
<name>A0ACC2NKC5_9HYME</name>
<reference evidence="1" key="1">
    <citation type="submission" date="2023-04" db="EMBL/GenBank/DDBJ databases">
        <title>A chromosome-level genome assembly of the parasitoid wasp Eretmocerus hayati.</title>
        <authorList>
            <person name="Zhong Y."/>
            <person name="Liu S."/>
            <person name="Liu Y."/>
        </authorList>
    </citation>
    <scope>NUCLEOTIDE SEQUENCE</scope>
    <source>
        <strain evidence="1">ZJU_SS_LIU_2023</strain>
    </source>
</reference>
<evidence type="ECO:0000313" key="2">
    <source>
        <dbReference type="Proteomes" id="UP001239111"/>
    </source>
</evidence>
<proteinExistence type="predicted"/>
<evidence type="ECO:0000313" key="1">
    <source>
        <dbReference type="EMBL" id="KAJ8670774.1"/>
    </source>
</evidence>
<comment type="caution">
    <text evidence="1">The sequence shown here is derived from an EMBL/GenBank/DDBJ whole genome shotgun (WGS) entry which is preliminary data.</text>
</comment>
<organism evidence="1 2">
    <name type="scientific">Eretmocerus hayati</name>
    <dbReference type="NCBI Taxonomy" id="131215"/>
    <lineage>
        <taxon>Eukaryota</taxon>
        <taxon>Metazoa</taxon>
        <taxon>Ecdysozoa</taxon>
        <taxon>Arthropoda</taxon>
        <taxon>Hexapoda</taxon>
        <taxon>Insecta</taxon>
        <taxon>Pterygota</taxon>
        <taxon>Neoptera</taxon>
        <taxon>Endopterygota</taxon>
        <taxon>Hymenoptera</taxon>
        <taxon>Apocrita</taxon>
        <taxon>Proctotrupomorpha</taxon>
        <taxon>Chalcidoidea</taxon>
        <taxon>Aphelinidae</taxon>
        <taxon>Aphelininae</taxon>
        <taxon>Eretmocerus</taxon>
    </lineage>
</organism>
<dbReference type="Proteomes" id="UP001239111">
    <property type="component" value="Chromosome 3"/>
</dbReference>
<gene>
    <name evidence="1" type="ORF">QAD02_002033</name>
</gene>
<keyword evidence="2" id="KW-1185">Reference proteome</keyword>
<protein>
    <submittedName>
        <fullName evidence="1">Uncharacterized protein</fullName>
    </submittedName>
</protein>
<accession>A0ACC2NKC5</accession>
<sequence>MCLLGVIYQKQRELLINRHFPQQFRSTIVGVILLRSRSKMPKPPKSIVSSSKTKKDESSKERTYTYYAVEFINPGRKPKTRCVDVVLKDWFTNKRNKEGQRTQVHYPSDPTDKNYLYRLQRLLPHHPEWPTFTVAVRGRSDSYSDILMKLDKLKVSDSALTMSSGEDAEQLSKREIDNLHRNALVDQANQFSKEVSLAKSKTKNQKSSVSKSDLNECLDPLDTCPATSTVAVNNHTSAKHEPYEYTKKSSHSLSKQAAVQKCYPGQKNKKQKELTGTSGKLSKSHISSTVSTKDSTEEQINIKEKMSNVSNKISCSQQHAITHVQPKEQVLIAPESVDTADSYLSNLPHAKSESDVVPQVLTELQGMKKSVVNLATAIHKDMESLKSMIAKISVGEHVPSNFIDDKEKLSKGFDFAIPFRRSKHFEEFDSQLASNDELVTLVTSLLRPEVDTTSIPKTFKHMIQMFMTKRAASRWTAIQKMPKKKVFKNTNFYKIARGLVKKGKALKKEPAVRDKEFRTALSSVLTNVHGWKEDDAEVCEDDSSSEYSTTSEEVDNSSETSRSSEEKKDLLLNDSSPTNSISEKNGSKVTDSDEESVLIPKPNPTQIPITDNFPNDLFDNVNFSDIDTDEQDFKIY</sequence>